<dbReference type="Gene3D" id="3.40.50.2000">
    <property type="entry name" value="Glycogen Phosphorylase B"/>
    <property type="match status" value="1"/>
</dbReference>
<accession>A0A256EZT5</accession>
<dbReference type="AlphaFoldDB" id="A0A256EZT5"/>
<dbReference type="Proteomes" id="UP000216345">
    <property type="component" value="Unassembled WGS sequence"/>
</dbReference>
<dbReference type="RefSeq" id="WP_094579307.1">
    <property type="nucleotide sequence ID" value="NZ_JBHEEL010000005.1"/>
</dbReference>
<reference evidence="1 2" key="1">
    <citation type="submission" date="2017-07" db="EMBL/GenBank/DDBJ databases">
        <title>Phylogenetic study on the rhizospheric bacterium Ochrobactrum sp. A44.</title>
        <authorList>
            <person name="Krzyzanowska D.M."/>
            <person name="Ossowicki A."/>
            <person name="Rajewska M."/>
            <person name="Maciag T."/>
            <person name="Kaczynski Z."/>
            <person name="Czerwicka M."/>
            <person name="Jafra S."/>
        </authorList>
    </citation>
    <scope>NUCLEOTIDE SEQUENCE [LARGE SCALE GENOMIC DNA]</scope>
    <source>
        <strain evidence="1 2">PR17</strain>
    </source>
</reference>
<dbReference type="GO" id="GO:0016740">
    <property type="term" value="F:transferase activity"/>
    <property type="evidence" value="ECO:0007669"/>
    <property type="project" value="UniProtKB-KW"/>
</dbReference>
<evidence type="ECO:0000313" key="1">
    <source>
        <dbReference type="EMBL" id="OYR08095.1"/>
    </source>
</evidence>
<proteinExistence type="predicted"/>
<comment type="caution">
    <text evidence="1">The sequence shown here is derived from an EMBL/GenBank/DDBJ whole genome shotgun (WGS) entry which is preliminary data.</text>
</comment>
<organism evidence="1 2">
    <name type="scientific">Brucella rhizosphaerae</name>
    <dbReference type="NCBI Taxonomy" id="571254"/>
    <lineage>
        <taxon>Bacteria</taxon>
        <taxon>Pseudomonadati</taxon>
        <taxon>Pseudomonadota</taxon>
        <taxon>Alphaproteobacteria</taxon>
        <taxon>Hyphomicrobiales</taxon>
        <taxon>Brucellaceae</taxon>
        <taxon>Brucella/Ochrobactrum group</taxon>
        <taxon>Brucella</taxon>
    </lineage>
</organism>
<dbReference type="EMBL" id="NNRK01000035">
    <property type="protein sequence ID" value="OYR08095.1"/>
    <property type="molecule type" value="Genomic_DNA"/>
</dbReference>
<dbReference type="OrthoDB" id="9816424at2"/>
<keyword evidence="2" id="KW-1185">Reference proteome</keyword>
<protein>
    <submittedName>
        <fullName evidence="1">Glycosyltransferase 25 family protein</fullName>
    </submittedName>
</protein>
<keyword evidence="1" id="KW-0808">Transferase</keyword>
<name>A0A256EZT5_9HYPH</name>
<evidence type="ECO:0000313" key="2">
    <source>
        <dbReference type="Proteomes" id="UP000216345"/>
    </source>
</evidence>
<sequence>MPKFASLFRQLTNALRYLARGDFSGLMNRLKWYGREHTHVKLRRRLANGNGIVWGILCTPHTHFIARTISKRLAFHGIESEITMGSVKSFDHDFYVVLCAQMFKHLPPANRRVIFQLEQSVNSRWFTQEYIKTLTSSLGVLEYSLTNIDFLSRNGLKYPSIHYLPIGASRDEAVECKAKPKKYDFVFYGDYSSSERRRRFLGKLQEKYTVKICGNLFGSELYDIIKESKAVINIHYYEGALLEMPRICECISLGVPVLSEGTADQDEYPELKGAVKFFDEGSIDNMMTCALEMLNDLESMSKTIEKAVSVSSDRFNFMMDRFLVAMGIVPANIILEQPIYVARKSDFFALSLPETIERRRTIAQSLPDGCELFDGIRHSLGWIGCGSSFNALSRNAMSHEVDRLTVIEDDVELPENFNRIIHEINEYLDMRKSSWDIFSGLMADVHSTANIISVDQFGGRTYVTIDKMTSTVFNIYNKSALKILSQWNPLNNDSVTNTIDRYLERHEGLRVVVALPFIAGHKENATSTLWGFENERYTPMIAEAQRRIQSMVQEWQNTNSLK</sequence>
<gene>
    <name evidence="1" type="ORF">CEV32_2807</name>
</gene>